<keyword evidence="4" id="KW-0813">Transport</keyword>
<evidence type="ECO:0000256" key="7">
    <source>
        <dbReference type="ARBA" id="ARBA00022982"/>
    </source>
</evidence>
<evidence type="ECO:0000256" key="10">
    <source>
        <dbReference type="SAM" id="SignalP"/>
    </source>
</evidence>
<dbReference type="InterPro" id="IPR002386">
    <property type="entry name" value="Amicyanin/Pseudoazurin"/>
</dbReference>
<dbReference type="InterPro" id="IPR012745">
    <property type="entry name" value="Pseudoazurin"/>
</dbReference>
<comment type="subcellular location">
    <subcellularLocation>
        <location evidence="2">Periplasm</location>
    </subcellularLocation>
</comment>
<evidence type="ECO:0000256" key="6">
    <source>
        <dbReference type="ARBA" id="ARBA00022764"/>
    </source>
</evidence>
<dbReference type="RefSeq" id="WP_301416569.1">
    <property type="nucleotide sequence ID" value="NZ_CP098023.1"/>
</dbReference>
<feature type="signal peptide" evidence="10">
    <location>
        <begin position="1"/>
        <end position="22"/>
    </location>
</feature>
<keyword evidence="6" id="KW-0574">Periplasm</keyword>
<keyword evidence="8" id="KW-0186">Copper</keyword>
<comment type="cofactor">
    <cofactor evidence="1">
        <name>Cu cation</name>
        <dbReference type="ChEBI" id="CHEBI:23378"/>
    </cofactor>
</comment>
<accession>A0ABY9EBG7</accession>
<evidence type="ECO:0000256" key="3">
    <source>
        <dbReference type="ARBA" id="ARBA00016984"/>
    </source>
</evidence>
<dbReference type="InterPro" id="IPR008972">
    <property type="entry name" value="Cupredoxin"/>
</dbReference>
<dbReference type="InterPro" id="IPR028871">
    <property type="entry name" value="BlueCu_1_BS"/>
</dbReference>
<evidence type="ECO:0000256" key="2">
    <source>
        <dbReference type="ARBA" id="ARBA00004418"/>
    </source>
</evidence>
<evidence type="ECO:0000313" key="13">
    <source>
        <dbReference type="Proteomes" id="UP001321520"/>
    </source>
</evidence>
<gene>
    <name evidence="12" type="ORF">M8T91_02715</name>
</gene>
<evidence type="ECO:0000256" key="8">
    <source>
        <dbReference type="ARBA" id="ARBA00023008"/>
    </source>
</evidence>
<dbReference type="SUPFAM" id="SSF49503">
    <property type="entry name" value="Cupredoxins"/>
    <property type="match status" value="1"/>
</dbReference>
<reference evidence="12 13" key="1">
    <citation type="submission" date="2022-05" db="EMBL/GenBank/DDBJ databases">
        <title>Microbulbifer sp. nov., isolated from sponge.</title>
        <authorList>
            <person name="Gao L."/>
        </authorList>
    </citation>
    <scope>NUCLEOTIDE SEQUENCE [LARGE SCALE GENOMIC DNA]</scope>
    <source>
        <strain evidence="12 13">MI-G</strain>
    </source>
</reference>
<evidence type="ECO:0000256" key="1">
    <source>
        <dbReference type="ARBA" id="ARBA00001935"/>
    </source>
</evidence>
<dbReference type="InterPro" id="IPR001235">
    <property type="entry name" value="Copper_blue_Plastocyanin"/>
</dbReference>
<evidence type="ECO:0000256" key="4">
    <source>
        <dbReference type="ARBA" id="ARBA00022448"/>
    </source>
</evidence>
<dbReference type="PRINTS" id="PR00155">
    <property type="entry name" value="AMICYANIN"/>
</dbReference>
<evidence type="ECO:0000259" key="11">
    <source>
        <dbReference type="Pfam" id="PF00127"/>
    </source>
</evidence>
<sequence>MSSISLRSAILALTFASTSALAANHQIQMLNQGKDGMMAFEPAFLAVAPGDTITFLPTDMAHNTHSVFSPVNGTSWNGSMGEKVTVTLDEEGIYLYQCDPHLALGMVGVIQVGNAGNLEGAKQHAQAMSEHIAVNKTRLEQYLNQVN</sequence>
<evidence type="ECO:0000313" key="12">
    <source>
        <dbReference type="EMBL" id="WKD50363.1"/>
    </source>
</evidence>
<organism evidence="12 13">
    <name type="scientific">Microbulbifer spongiae</name>
    <dbReference type="NCBI Taxonomy" id="2944933"/>
    <lineage>
        <taxon>Bacteria</taxon>
        <taxon>Pseudomonadati</taxon>
        <taxon>Pseudomonadota</taxon>
        <taxon>Gammaproteobacteria</taxon>
        <taxon>Cellvibrionales</taxon>
        <taxon>Microbulbiferaceae</taxon>
        <taxon>Microbulbifer</taxon>
    </lineage>
</organism>
<feature type="domain" description="Blue (type 1) copper" evidence="11">
    <location>
        <begin position="28"/>
        <end position="112"/>
    </location>
</feature>
<dbReference type="EMBL" id="CP098023">
    <property type="protein sequence ID" value="WKD50363.1"/>
    <property type="molecule type" value="Genomic_DNA"/>
</dbReference>
<dbReference type="PRINTS" id="PR00156">
    <property type="entry name" value="COPPERBLUE"/>
</dbReference>
<evidence type="ECO:0000256" key="5">
    <source>
        <dbReference type="ARBA" id="ARBA00022723"/>
    </source>
</evidence>
<keyword evidence="5" id="KW-0479">Metal-binding</keyword>
<keyword evidence="7" id="KW-0249">Electron transport</keyword>
<dbReference type="Pfam" id="PF00127">
    <property type="entry name" value="Copper-bind"/>
    <property type="match status" value="1"/>
</dbReference>
<dbReference type="CDD" id="cd04218">
    <property type="entry name" value="Pseudoazurin"/>
    <property type="match status" value="1"/>
</dbReference>
<keyword evidence="10" id="KW-0732">Signal</keyword>
<dbReference type="InterPro" id="IPR000923">
    <property type="entry name" value="BlueCu_1"/>
</dbReference>
<protein>
    <recommendedName>
        <fullName evidence="3 9">Pseudoazurin</fullName>
    </recommendedName>
</protein>
<dbReference type="Proteomes" id="UP001321520">
    <property type="component" value="Chromosome"/>
</dbReference>
<keyword evidence="13" id="KW-1185">Reference proteome</keyword>
<proteinExistence type="predicted"/>
<dbReference type="PROSITE" id="PS00196">
    <property type="entry name" value="COPPER_BLUE"/>
    <property type="match status" value="1"/>
</dbReference>
<dbReference type="NCBIfam" id="TIGR02375">
    <property type="entry name" value="pseudoazurin"/>
    <property type="match status" value="1"/>
</dbReference>
<dbReference type="Gene3D" id="2.60.40.420">
    <property type="entry name" value="Cupredoxins - blue copper proteins"/>
    <property type="match status" value="1"/>
</dbReference>
<feature type="chain" id="PRO_5047038216" description="Pseudoazurin" evidence="10">
    <location>
        <begin position="23"/>
        <end position="147"/>
    </location>
</feature>
<name>A0ABY9EBG7_9GAMM</name>
<evidence type="ECO:0000256" key="9">
    <source>
        <dbReference type="NCBIfam" id="TIGR02375"/>
    </source>
</evidence>